<keyword evidence="2" id="KW-1185">Reference proteome</keyword>
<evidence type="ECO:0000313" key="2">
    <source>
        <dbReference type="Proteomes" id="UP000683246"/>
    </source>
</evidence>
<accession>A0A8J8MLZ0</accession>
<gene>
    <name evidence="1" type="ORF">HZI73_16030</name>
</gene>
<dbReference type="EMBL" id="CP058649">
    <property type="protein sequence ID" value="QUI23708.1"/>
    <property type="molecule type" value="Genomic_DNA"/>
</dbReference>
<proteinExistence type="predicted"/>
<dbReference type="SUPFAM" id="SSF52833">
    <property type="entry name" value="Thioredoxin-like"/>
    <property type="match status" value="1"/>
</dbReference>
<dbReference type="Pfam" id="PF01257">
    <property type="entry name" value="2Fe-2S_thioredx"/>
    <property type="match status" value="1"/>
</dbReference>
<dbReference type="RefSeq" id="WP_212694393.1">
    <property type="nucleotide sequence ID" value="NZ_CP058649.1"/>
</dbReference>
<dbReference type="CDD" id="cd02980">
    <property type="entry name" value="TRX_Fd_family"/>
    <property type="match status" value="1"/>
</dbReference>
<dbReference type="KEGG" id="vpy:HZI73_16030"/>
<dbReference type="Gene3D" id="3.40.30.10">
    <property type="entry name" value="Glutaredoxin"/>
    <property type="match status" value="1"/>
</dbReference>
<name>A0A8J8MLZ0_9FIRM</name>
<evidence type="ECO:0000313" key="1">
    <source>
        <dbReference type="EMBL" id="QUI23708.1"/>
    </source>
</evidence>
<dbReference type="InterPro" id="IPR036249">
    <property type="entry name" value="Thioredoxin-like_sf"/>
</dbReference>
<reference evidence="1" key="1">
    <citation type="submission" date="2020-07" db="EMBL/GenBank/DDBJ databases">
        <title>Vallitalea pronyensis genome.</title>
        <authorList>
            <person name="Postec A."/>
        </authorList>
    </citation>
    <scope>NUCLEOTIDE SEQUENCE</scope>
    <source>
        <strain evidence="1">FatNI3</strain>
    </source>
</reference>
<dbReference type="Proteomes" id="UP000683246">
    <property type="component" value="Chromosome"/>
</dbReference>
<organism evidence="1 2">
    <name type="scientific">Vallitalea pronyensis</name>
    <dbReference type="NCBI Taxonomy" id="1348613"/>
    <lineage>
        <taxon>Bacteria</taxon>
        <taxon>Bacillati</taxon>
        <taxon>Bacillota</taxon>
        <taxon>Clostridia</taxon>
        <taxon>Lachnospirales</taxon>
        <taxon>Vallitaleaceae</taxon>
        <taxon>Vallitalea</taxon>
    </lineage>
</organism>
<sequence length="103" mass="11717">MAKTKPKYHIFVCTSSRLTGENKGYCVQQQGKDMVAAFVEEMQDRDLDSEMMITNTGCLGLCSMGPIVMIYPQQIWYGKVTVDDVEEIMDALEEEEVVERLLI</sequence>
<protein>
    <submittedName>
        <fullName evidence="1">(2Fe-2S) ferredoxin domain-containing protein</fullName>
    </submittedName>
</protein>
<dbReference type="AlphaFoldDB" id="A0A8J8MLZ0"/>